<feature type="transmembrane region" description="Helical" evidence="1">
    <location>
        <begin position="104"/>
        <end position="122"/>
    </location>
</feature>
<accession>S4YTF2</accession>
<dbReference type="Proteomes" id="UP000014900">
    <property type="component" value="Chromosome"/>
</dbReference>
<sequence>MMQLIENKYRTIRVYGPLRQFVKDNRKGVIKMCVNTPQEAVKALCAVLPGFESFMQTSKRRGLTFAIFNGKHNIKRDELNFNGTEEIKIVPVVIGSKKAGMFQTILGAVLVAVGAFGAFTPWGQALGGATWGSYAMQAGGAMMLGGVAQMLSPMQGGLGRREDPDNKPSYAFGGPVNTVAQGNPIPIGYGKRRVGGAIISAGIYAEDQM</sequence>
<dbReference type="EMBL" id="CP006566">
    <property type="protein sequence ID" value="AGP46218.1"/>
    <property type="molecule type" value="Genomic_DNA"/>
</dbReference>
<evidence type="ECO:0000313" key="3">
    <source>
        <dbReference type="Proteomes" id="UP000014900"/>
    </source>
</evidence>
<dbReference type="PATRIC" id="fig|1348660.3.peg.4520"/>
<name>S4YTF2_SERPL</name>
<gene>
    <name evidence="2" type="ORF">M621_23070</name>
</gene>
<evidence type="ECO:0008006" key="4">
    <source>
        <dbReference type="Google" id="ProtNLM"/>
    </source>
</evidence>
<reference evidence="2 3" key="1">
    <citation type="journal article" date="2013" name="Genome Announc.">
        <title>Genome Sequence of Serratia plymuthica Strain S13, an Endophyte with Germination- and Plant-Growth-Promoting Activity from the Flower of Styrian Oil Pumpkin.</title>
        <authorList>
            <person name="Muller H."/>
            <person name="Furnkranz M."/>
            <person name="Grube M."/>
            <person name="Berg G."/>
        </authorList>
    </citation>
    <scope>NUCLEOTIDE SEQUENCE [LARGE SCALE GENOMIC DNA]</scope>
    <source>
        <strain evidence="2">S13</strain>
    </source>
</reference>
<keyword evidence="1" id="KW-1133">Transmembrane helix</keyword>
<dbReference type="AlphaFoldDB" id="S4YTF2"/>
<dbReference type="HOGENOM" id="CLU_099041_0_0_6"/>
<keyword evidence="1" id="KW-0472">Membrane</keyword>
<protein>
    <recommendedName>
        <fullName evidence="4">Tail assembly protein</fullName>
    </recommendedName>
</protein>
<dbReference type="KEGG" id="sry:M621_23070"/>
<proteinExistence type="predicted"/>
<evidence type="ECO:0000313" key="2">
    <source>
        <dbReference type="EMBL" id="AGP46218.1"/>
    </source>
</evidence>
<evidence type="ECO:0000256" key="1">
    <source>
        <dbReference type="SAM" id="Phobius"/>
    </source>
</evidence>
<organism evidence="2 3">
    <name type="scientific">Serratia plymuthica S13</name>
    <dbReference type="NCBI Taxonomy" id="1348660"/>
    <lineage>
        <taxon>Bacteria</taxon>
        <taxon>Pseudomonadati</taxon>
        <taxon>Pseudomonadota</taxon>
        <taxon>Gammaproteobacteria</taxon>
        <taxon>Enterobacterales</taxon>
        <taxon>Yersiniaceae</taxon>
        <taxon>Serratia</taxon>
    </lineage>
</organism>
<keyword evidence="1" id="KW-0812">Transmembrane</keyword>